<evidence type="ECO:0000256" key="6">
    <source>
        <dbReference type="ARBA" id="ARBA00022840"/>
    </source>
</evidence>
<reference evidence="12" key="1">
    <citation type="submission" date="2021-01" db="EMBL/GenBank/DDBJ databases">
        <authorList>
            <person name="Kaushik A."/>
        </authorList>
    </citation>
    <scope>NUCLEOTIDE SEQUENCE</scope>
    <source>
        <strain evidence="12">AG1-1A</strain>
    </source>
</reference>
<dbReference type="CDD" id="cd01994">
    <property type="entry name" value="AANH_PF0828-like"/>
    <property type="match status" value="1"/>
</dbReference>
<keyword evidence="6" id="KW-0067">ATP-binding</keyword>
<evidence type="ECO:0000256" key="10">
    <source>
        <dbReference type="SAM" id="MobiDB-lite"/>
    </source>
</evidence>
<dbReference type="FunFam" id="3.90.1490.10:FF:000001">
    <property type="entry name" value="Diphthine--ammonia ligase"/>
    <property type="match status" value="1"/>
</dbReference>
<evidence type="ECO:0000256" key="1">
    <source>
        <dbReference type="ARBA" id="ARBA00005156"/>
    </source>
</evidence>
<dbReference type="InterPro" id="IPR002761">
    <property type="entry name" value="Diphthami_syn_dom"/>
</dbReference>
<keyword evidence="4" id="KW-0436">Ligase</keyword>
<dbReference type="SUPFAM" id="SSF55298">
    <property type="entry name" value="YjgF-like"/>
    <property type="match status" value="2"/>
</dbReference>
<dbReference type="Gene3D" id="3.30.1330.40">
    <property type="entry name" value="RutC-like"/>
    <property type="match status" value="2"/>
</dbReference>
<dbReference type="Proteomes" id="UP000663840">
    <property type="component" value="Unassembled WGS sequence"/>
</dbReference>
<feature type="region of interest" description="Disordered" evidence="10">
    <location>
        <begin position="554"/>
        <end position="575"/>
    </location>
</feature>
<evidence type="ECO:0000256" key="9">
    <source>
        <dbReference type="ARBA" id="ARBA00048108"/>
    </source>
</evidence>
<dbReference type="PANTHER" id="PTHR12196:SF2">
    <property type="entry name" value="DIPHTHINE--AMMONIA LIGASE"/>
    <property type="match status" value="1"/>
</dbReference>
<dbReference type="CDD" id="cd06156">
    <property type="entry name" value="eu_AANH_C_2"/>
    <property type="match status" value="1"/>
</dbReference>
<dbReference type="Pfam" id="PF01902">
    <property type="entry name" value="Diphthami_syn_2"/>
    <property type="match status" value="2"/>
</dbReference>
<evidence type="ECO:0000313" key="13">
    <source>
        <dbReference type="Proteomes" id="UP000663840"/>
    </source>
</evidence>
<dbReference type="InterPro" id="IPR030662">
    <property type="entry name" value="DPH6/MJ0570"/>
</dbReference>
<dbReference type="FunFam" id="3.40.50.620:FF:000145">
    <property type="entry name" value="ATP-binding domain containing protein"/>
    <property type="match status" value="1"/>
</dbReference>
<feature type="domain" description="Diphthamide synthase" evidence="11">
    <location>
        <begin position="91"/>
        <end position="245"/>
    </location>
</feature>
<evidence type="ECO:0000256" key="4">
    <source>
        <dbReference type="ARBA" id="ARBA00022598"/>
    </source>
</evidence>
<keyword evidence="5" id="KW-0547">Nucleotide-binding</keyword>
<dbReference type="Gene3D" id="3.40.50.620">
    <property type="entry name" value="HUPs"/>
    <property type="match status" value="1"/>
</dbReference>
<comment type="pathway">
    <text evidence="1">Protein modification; peptidyl-diphthamide biosynthesis.</text>
</comment>
<dbReference type="AlphaFoldDB" id="A0A8H3C8M3"/>
<evidence type="ECO:0000256" key="5">
    <source>
        <dbReference type="ARBA" id="ARBA00022741"/>
    </source>
</evidence>
<comment type="caution">
    <text evidence="12">The sequence shown here is derived from an EMBL/GenBank/DDBJ whole genome shotgun (WGS) entry which is preliminary data.</text>
</comment>
<dbReference type="PANTHER" id="PTHR12196">
    <property type="entry name" value="DOMAIN OF UNKNOWN FUNCTION 71 DUF71 -CONTAINING PROTEIN"/>
    <property type="match status" value="1"/>
</dbReference>
<evidence type="ECO:0000256" key="3">
    <source>
        <dbReference type="ARBA" id="ARBA00018426"/>
    </source>
</evidence>
<dbReference type="GO" id="GO:0017178">
    <property type="term" value="F:diphthine-ammonia ligase activity"/>
    <property type="evidence" value="ECO:0007669"/>
    <property type="project" value="UniProtKB-EC"/>
</dbReference>
<name>A0A8H3C8M3_9AGAM</name>
<dbReference type="EC" id="6.3.1.14" evidence="2"/>
<dbReference type="SUPFAM" id="SSF52402">
    <property type="entry name" value="Adenine nucleotide alpha hydrolases-like"/>
    <property type="match status" value="1"/>
</dbReference>
<dbReference type="InterPro" id="IPR035959">
    <property type="entry name" value="RutC-like_sf"/>
</dbReference>
<dbReference type="InterPro" id="IPR006175">
    <property type="entry name" value="YjgF/YER057c/UK114"/>
</dbReference>
<evidence type="ECO:0000259" key="11">
    <source>
        <dbReference type="Pfam" id="PF01902"/>
    </source>
</evidence>
<evidence type="ECO:0000256" key="2">
    <source>
        <dbReference type="ARBA" id="ARBA00012089"/>
    </source>
</evidence>
<sequence length="680" mass="74618">MKFVALLSGGKDSCYNIVHCNANGHELVAAASLRPPTEGEMDSFMYQTVGQDAIELVANALGVPLFRRTIDGLAIEQGGEYGDRAGKADRENEGVDGDETEDMFALLSEVKEAYPDVQGVSVGAILSNYQRVRVDHVCQRLGLTPLCYLWQRDQRELMSEMIAAGVEAILIKVAGIGLEERHLGKTLAQMEPTFHKLNDKFGAHICGEGGEYETLTLDCSAFKRRITIKETKTVVHSDHGFATVAYLRIKGAVLEDKPQSTPLAPTVPPLLEEFSIELELSLVEQQQSEIQDPHLIKNPVSPPIDTQVIQQSDWLFISNVQCNLPIMNTPIEEEVIWCFDLIKSILEKSDLSLQPKHIVNTVLLLSDMNLFPRVNKAYAQYFGTSPPSRACVAVDLPEGIRVRISCTAYKDHPTMRPRSGLHVQGISYWAPANIGPYSQAITVQCQTFISGQIGLIPARMDLPSPPSFPVEAALAFQHAERILDALKDASTSVIQGVIVWVDGADRLELGRRAWDAYAQVSKRGDRQLPATIIAAKSLPRGAMIEVQVLAHSNSIQSTDPDSDDDSSSAKVHISTDGDLRPEYEYRVRKIGLMSSFATAFASNEGLSSVLSTLPVLGHHEALSVLVFYCPGTDFGVMPHFKATFVPVRGILSPSGKSWSVAFYVHVPTHSKTEDLVGKLF</sequence>
<dbReference type="EMBL" id="CAJMWR010003954">
    <property type="protein sequence ID" value="CAE6476252.1"/>
    <property type="molecule type" value="Genomic_DNA"/>
</dbReference>
<evidence type="ECO:0000256" key="7">
    <source>
        <dbReference type="ARBA" id="ARBA00029814"/>
    </source>
</evidence>
<gene>
    <name evidence="12" type="ORF">RDB_LOCUS124678</name>
</gene>
<accession>A0A8H3C8M3</accession>
<dbReference type="Pfam" id="PF01042">
    <property type="entry name" value="Ribonuc_L-PSP"/>
    <property type="match status" value="2"/>
</dbReference>
<evidence type="ECO:0000256" key="8">
    <source>
        <dbReference type="ARBA" id="ARBA00031552"/>
    </source>
</evidence>
<dbReference type="InterPro" id="IPR014729">
    <property type="entry name" value="Rossmann-like_a/b/a_fold"/>
</dbReference>
<comment type="catalytic activity">
    <reaction evidence="9">
        <text>diphthine-[translation elongation factor 2] + NH4(+) + ATP = diphthamide-[translation elongation factor 2] + AMP + diphosphate + H(+)</text>
        <dbReference type="Rhea" id="RHEA:19753"/>
        <dbReference type="Rhea" id="RHEA-COMP:10172"/>
        <dbReference type="Rhea" id="RHEA-COMP:10174"/>
        <dbReference type="ChEBI" id="CHEBI:15378"/>
        <dbReference type="ChEBI" id="CHEBI:16692"/>
        <dbReference type="ChEBI" id="CHEBI:28938"/>
        <dbReference type="ChEBI" id="CHEBI:30616"/>
        <dbReference type="ChEBI" id="CHEBI:33019"/>
        <dbReference type="ChEBI" id="CHEBI:82696"/>
        <dbReference type="ChEBI" id="CHEBI:456215"/>
        <dbReference type="EC" id="6.3.1.14"/>
    </reaction>
</comment>
<dbReference type="CDD" id="cd06155">
    <property type="entry name" value="eu_AANH_C_1"/>
    <property type="match status" value="1"/>
</dbReference>
<protein>
    <recommendedName>
        <fullName evidence="3">Diphthine--ammonia ligase</fullName>
        <ecNumber evidence="2">6.3.1.14</ecNumber>
    </recommendedName>
    <alternativeName>
        <fullName evidence="7">Diphthamide synthase</fullName>
    </alternativeName>
    <alternativeName>
        <fullName evidence="8">Diphthamide synthetase</fullName>
    </alternativeName>
</protein>
<dbReference type="GO" id="GO:0005524">
    <property type="term" value="F:ATP binding"/>
    <property type="evidence" value="ECO:0007669"/>
    <property type="project" value="UniProtKB-KW"/>
</dbReference>
<dbReference type="NCBIfam" id="TIGR00290">
    <property type="entry name" value="MJ0570_dom"/>
    <property type="match status" value="1"/>
</dbReference>
<feature type="domain" description="Diphthamide synthase" evidence="11">
    <location>
        <begin position="1"/>
        <end position="77"/>
    </location>
</feature>
<organism evidence="12 13">
    <name type="scientific">Rhizoctonia solani</name>
    <dbReference type="NCBI Taxonomy" id="456999"/>
    <lineage>
        <taxon>Eukaryota</taxon>
        <taxon>Fungi</taxon>
        <taxon>Dikarya</taxon>
        <taxon>Basidiomycota</taxon>
        <taxon>Agaricomycotina</taxon>
        <taxon>Agaricomycetes</taxon>
        <taxon>Cantharellales</taxon>
        <taxon>Ceratobasidiaceae</taxon>
        <taxon>Rhizoctonia</taxon>
    </lineage>
</organism>
<proteinExistence type="predicted"/>
<evidence type="ECO:0000313" key="12">
    <source>
        <dbReference type="EMBL" id="CAE6476252.1"/>
    </source>
</evidence>
<dbReference type="GO" id="GO:0017183">
    <property type="term" value="P:protein histidyl modification to diphthamide"/>
    <property type="evidence" value="ECO:0007669"/>
    <property type="project" value="TreeGrafter"/>
</dbReference>
<dbReference type="Gene3D" id="3.90.1490.10">
    <property type="entry name" value="putative n-type atp pyrophosphatase, domain 2"/>
    <property type="match status" value="1"/>
</dbReference>